<dbReference type="PANTHER" id="PTHR43214">
    <property type="entry name" value="TWO-COMPONENT RESPONSE REGULATOR"/>
    <property type="match status" value="1"/>
</dbReference>
<organism evidence="6 7">
    <name type="scientific">Niabella pedocola</name>
    <dbReference type="NCBI Taxonomy" id="1752077"/>
    <lineage>
        <taxon>Bacteria</taxon>
        <taxon>Pseudomonadati</taxon>
        <taxon>Bacteroidota</taxon>
        <taxon>Chitinophagia</taxon>
        <taxon>Chitinophagales</taxon>
        <taxon>Chitinophagaceae</taxon>
        <taxon>Niabella</taxon>
    </lineage>
</organism>
<dbReference type="InterPro" id="IPR000792">
    <property type="entry name" value="Tscrpt_reg_LuxR_C"/>
</dbReference>
<dbReference type="InterPro" id="IPR039420">
    <property type="entry name" value="WalR-like"/>
</dbReference>
<evidence type="ECO:0000256" key="3">
    <source>
        <dbReference type="PROSITE-ProRule" id="PRU00169"/>
    </source>
</evidence>
<proteinExistence type="predicted"/>
<dbReference type="InterPro" id="IPR058245">
    <property type="entry name" value="NreC/VraR/RcsB-like_REC"/>
</dbReference>
<name>A0ABS8PW34_9BACT</name>
<dbReference type="PRINTS" id="PR00038">
    <property type="entry name" value="HTHLUXR"/>
</dbReference>
<accession>A0ABS8PW34</accession>
<dbReference type="CDD" id="cd06170">
    <property type="entry name" value="LuxR_C_like"/>
    <property type="match status" value="1"/>
</dbReference>
<dbReference type="InterPro" id="IPR011006">
    <property type="entry name" value="CheY-like_superfamily"/>
</dbReference>
<dbReference type="PROSITE" id="PS50043">
    <property type="entry name" value="HTH_LUXR_2"/>
    <property type="match status" value="1"/>
</dbReference>
<dbReference type="SUPFAM" id="SSF52172">
    <property type="entry name" value="CheY-like"/>
    <property type="match status" value="1"/>
</dbReference>
<dbReference type="SUPFAM" id="SSF46894">
    <property type="entry name" value="C-terminal effector domain of the bipartite response regulators"/>
    <property type="match status" value="1"/>
</dbReference>
<gene>
    <name evidence="6" type="ORF">LQ567_17030</name>
</gene>
<evidence type="ECO:0000256" key="1">
    <source>
        <dbReference type="ARBA" id="ARBA00022553"/>
    </source>
</evidence>
<dbReference type="Proteomes" id="UP001199816">
    <property type="component" value="Unassembled WGS sequence"/>
</dbReference>
<evidence type="ECO:0000313" key="6">
    <source>
        <dbReference type="EMBL" id="MCD2424487.1"/>
    </source>
</evidence>
<dbReference type="SMART" id="SM00421">
    <property type="entry name" value="HTH_LUXR"/>
    <property type="match status" value="1"/>
</dbReference>
<dbReference type="InterPro" id="IPR016032">
    <property type="entry name" value="Sig_transdc_resp-reg_C-effctor"/>
</dbReference>
<feature type="domain" description="HTH luxR-type" evidence="4">
    <location>
        <begin position="151"/>
        <end position="216"/>
    </location>
</feature>
<dbReference type="Gene3D" id="3.40.50.2300">
    <property type="match status" value="1"/>
</dbReference>
<dbReference type="Pfam" id="PF00072">
    <property type="entry name" value="Response_reg"/>
    <property type="match status" value="1"/>
</dbReference>
<evidence type="ECO:0000259" key="4">
    <source>
        <dbReference type="PROSITE" id="PS50043"/>
    </source>
</evidence>
<dbReference type="CDD" id="cd17535">
    <property type="entry name" value="REC_NarL-like"/>
    <property type="match status" value="1"/>
</dbReference>
<feature type="domain" description="Response regulatory" evidence="5">
    <location>
        <begin position="16"/>
        <end position="132"/>
    </location>
</feature>
<dbReference type="InterPro" id="IPR001789">
    <property type="entry name" value="Sig_transdc_resp-reg_receiver"/>
</dbReference>
<dbReference type="PROSITE" id="PS50110">
    <property type="entry name" value="RESPONSE_REGULATORY"/>
    <property type="match status" value="1"/>
</dbReference>
<protein>
    <submittedName>
        <fullName evidence="6">Response regulator transcription factor</fullName>
    </submittedName>
</protein>
<feature type="modified residue" description="4-aspartylphosphate" evidence="3">
    <location>
        <position position="67"/>
    </location>
</feature>
<dbReference type="Pfam" id="PF00196">
    <property type="entry name" value="GerE"/>
    <property type="match status" value="1"/>
</dbReference>
<dbReference type="SMART" id="SM00448">
    <property type="entry name" value="REC"/>
    <property type="match status" value="1"/>
</dbReference>
<evidence type="ECO:0000259" key="5">
    <source>
        <dbReference type="PROSITE" id="PS50110"/>
    </source>
</evidence>
<sequence>MYADKPFTSDTAAIINVCIIEDDEVIRRGYISLLQSDEGFFTSGAYAAAEEALKHLEEDQPDVILLDIQLPGIKGVDALPAIKKILPHVQIIMLTVHETEDLIFTALKNGASGYLTKNTPFSKIKDHIREVVKGGGAMSAGIAMQVMRHFQKNLNTPLTKRETEILECIADGKSRSKIAAQLFIDLETVKSHIKNIYHKLDVNSRDEAIKVARKDRYI</sequence>
<dbReference type="EMBL" id="JAJNEC010000005">
    <property type="protein sequence ID" value="MCD2424487.1"/>
    <property type="molecule type" value="Genomic_DNA"/>
</dbReference>
<keyword evidence="7" id="KW-1185">Reference proteome</keyword>
<keyword evidence="1 3" id="KW-0597">Phosphoprotein</keyword>
<evidence type="ECO:0000313" key="7">
    <source>
        <dbReference type="Proteomes" id="UP001199816"/>
    </source>
</evidence>
<reference evidence="6 7" key="1">
    <citation type="submission" date="2021-11" db="EMBL/GenBank/DDBJ databases">
        <title>Genomic of Niabella pedocola.</title>
        <authorList>
            <person name="Wu T."/>
        </authorList>
    </citation>
    <scope>NUCLEOTIDE SEQUENCE [LARGE SCALE GENOMIC DNA]</scope>
    <source>
        <strain evidence="6 7">JCM 31011</strain>
    </source>
</reference>
<evidence type="ECO:0000256" key="2">
    <source>
        <dbReference type="ARBA" id="ARBA00023125"/>
    </source>
</evidence>
<keyword evidence="2" id="KW-0238">DNA-binding</keyword>
<comment type="caution">
    <text evidence="6">The sequence shown here is derived from an EMBL/GenBank/DDBJ whole genome shotgun (WGS) entry which is preliminary data.</text>
</comment>
<dbReference type="RefSeq" id="WP_231006609.1">
    <property type="nucleotide sequence ID" value="NZ_JAJNEC010000005.1"/>
</dbReference>